<feature type="region of interest" description="Disordered" evidence="2">
    <location>
        <begin position="30"/>
        <end position="50"/>
    </location>
</feature>
<evidence type="ECO:0000313" key="5">
    <source>
        <dbReference type="Proteomes" id="UP001589867"/>
    </source>
</evidence>
<feature type="domain" description="FHA" evidence="3">
    <location>
        <begin position="168"/>
        <end position="226"/>
    </location>
</feature>
<evidence type="ECO:0000256" key="1">
    <source>
        <dbReference type="ARBA" id="ARBA00022553"/>
    </source>
</evidence>
<feature type="compositionally biased region" description="Low complexity" evidence="2">
    <location>
        <begin position="38"/>
        <end position="50"/>
    </location>
</feature>
<keyword evidence="5" id="KW-1185">Reference proteome</keyword>
<dbReference type="SMART" id="SM00240">
    <property type="entry name" value="FHA"/>
    <property type="match status" value="1"/>
</dbReference>
<sequence>MATCPKGHDSATLDYCEVCGARIGGAPAAAPAAPPAAAPAETPAAGDAGTPCPVCGTPKTGRFCEEDGYDFLLAPPVTAQSTAESSAPAVSSAAASGSGPAAPSAAASAAGPASATASGAASAPWQVVVRADAAYFEVVKEMGGEDAGSLAMPRFVAERRFDLTGQQIVIGRRSRSRGVNPDIDLVGPPEDPGVSHVHALLVPQEGGWAVVDMESSNGTYLNDPRSNPIDPNVPVALKDGDIVYLGAWTALTVHTV</sequence>
<dbReference type="InterPro" id="IPR000253">
    <property type="entry name" value="FHA_dom"/>
</dbReference>
<dbReference type="PANTHER" id="PTHR23308">
    <property type="entry name" value="NUCLEAR INHIBITOR OF PROTEIN PHOSPHATASE-1"/>
    <property type="match status" value="1"/>
</dbReference>
<proteinExistence type="predicted"/>
<evidence type="ECO:0000256" key="2">
    <source>
        <dbReference type="SAM" id="MobiDB-lite"/>
    </source>
</evidence>
<accession>A0ABV6LX43</accession>
<dbReference type="Gene3D" id="2.60.200.20">
    <property type="match status" value="1"/>
</dbReference>
<protein>
    <submittedName>
        <fullName evidence="4">FHA domain-containing protein</fullName>
    </submittedName>
</protein>
<keyword evidence="1" id="KW-0597">Phosphoprotein</keyword>
<dbReference type="Proteomes" id="UP001589867">
    <property type="component" value="Unassembled WGS sequence"/>
</dbReference>
<dbReference type="RefSeq" id="WP_377245409.1">
    <property type="nucleotide sequence ID" value="NZ_JBHLUH010000004.1"/>
</dbReference>
<dbReference type="PROSITE" id="PS50006">
    <property type="entry name" value="FHA_DOMAIN"/>
    <property type="match status" value="1"/>
</dbReference>
<name>A0ABV6LX43_9ACTN</name>
<dbReference type="CDD" id="cd00060">
    <property type="entry name" value="FHA"/>
    <property type="match status" value="1"/>
</dbReference>
<gene>
    <name evidence="4" type="ORF">ACFFIA_04070</name>
</gene>
<organism evidence="4 5">
    <name type="scientific">Phytohabitans kaempferiae</name>
    <dbReference type="NCBI Taxonomy" id="1620943"/>
    <lineage>
        <taxon>Bacteria</taxon>
        <taxon>Bacillati</taxon>
        <taxon>Actinomycetota</taxon>
        <taxon>Actinomycetes</taxon>
        <taxon>Micromonosporales</taxon>
        <taxon>Micromonosporaceae</taxon>
    </lineage>
</organism>
<reference evidence="4 5" key="1">
    <citation type="submission" date="2024-09" db="EMBL/GenBank/DDBJ databases">
        <authorList>
            <person name="Sun Q."/>
            <person name="Mori K."/>
        </authorList>
    </citation>
    <scope>NUCLEOTIDE SEQUENCE [LARGE SCALE GENOMIC DNA]</scope>
    <source>
        <strain evidence="4 5">TBRC 3947</strain>
    </source>
</reference>
<dbReference type="InterPro" id="IPR050923">
    <property type="entry name" value="Cell_Proc_Reg/RNA_Proc"/>
</dbReference>
<comment type="caution">
    <text evidence="4">The sequence shown here is derived from an EMBL/GenBank/DDBJ whole genome shotgun (WGS) entry which is preliminary data.</text>
</comment>
<evidence type="ECO:0000313" key="4">
    <source>
        <dbReference type="EMBL" id="MFC0526829.1"/>
    </source>
</evidence>
<dbReference type="SUPFAM" id="SSF49879">
    <property type="entry name" value="SMAD/FHA domain"/>
    <property type="match status" value="1"/>
</dbReference>
<dbReference type="Pfam" id="PF00498">
    <property type="entry name" value="FHA"/>
    <property type="match status" value="1"/>
</dbReference>
<evidence type="ECO:0000259" key="3">
    <source>
        <dbReference type="PROSITE" id="PS50006"/>
    </source>
</evidence>
<dbReference type="EMBL" id="JBHLUH010000004">
    <property type="protein sequence ID" value="MFC0526829.1"/>
    <property type="molecule type" value="Genomic_DNA"/>
</dbReference>
<dbReference type="InterPro" id="IPR008984">
    <property type="entry name" value="SMAD_FHA_dom_sf"/>
</dbReference>